<dbReference type="OrthoDB" id="6223185at2759"/>
<reference evidence="9 10" key="2">
    <citation type="journal article" date="2021" name="J. Hered.">
        <title>Feather Gene Expression Elucidates the Developmental Basis of Plumage Iridescence in African Starlings.</title>
        <authorList>
            <person name="Rubenstein D.R."/>
            <person name="Corvelo A."/>
            <person name="MacManes M.D."/>
            <person name="Maia R."/>
            <person name="Narzisi G."/>
            <person name="Rousaki A."/>
            <person name="Vandenabeele P."/>
            <person name="Shawkey M.D."/>
            <person name="Solomon J."/>
        </authorList>
    </citation>
    <scope>NUCLEOTIDE SEQUENCE [LARGE SCALE GENOMIC DNA]</scope>
    <source>
        <strain evidence="9">SS15</strain>
    </source>
</reference>
<evidence type="ECO:0000259" key="7">
    <source>
        <dbReference type="SMART" id="SM00134"/>
    </source>
</evidence>
<dbReference type="Pfam" id="PF00087">
    <property type="entry name" value="Toxin_TOLIP"/>
    <property type="match status" value="2"/>
</dbReference>
<evidence type="ECO:0000313" key="10">
    <source>
        <dbReference type="Proteomes" id="UP000618051"/>
    </source>
</evidence>
<dbReference type="FunFam" id="2.10.60.10:FF:000003">
    <property type="entry name" value="lymphocyte antigen 6E isoform X1"/>
    <property type="match status" value="2"/>
</dbReference>
<keyword evidence="5" id="KW-0325">Glycoprotein</keyword>
<keyword evidence="10" id="KW-1185">Reference proteome</keyword>
<comment type="subcellular location">
    <subcellularLocation>
        <location evidence="1">Cell membrane</location>
    </subcellularLocation>
</comment>
<evidence type="ECO:0000313" key="9">
    <source>
        <dbReference type="EMBL" id="KAI1243670.1"/>
    </source>
</evidence>
<proteinExistence type="predicted"/>
<dbReference type="GO" id="GO:0030550">
    <property type="term" value="F:acetylcholine receptor inhibitor activity"/>
    <property type="evidence" value="ECO:0007669"/>
    <property type="project" value="TreeGrafter"/>
</dbReference>
<dbReference type="PANTHER" id="PTHR16983">
    <property type="entry name" value="UPAR/LY6 DOMAIN-CONTAINING PROTEIN"/>
    <property type="match status" value="1"/>
</dbReference>
<dbReference type="SUPFAM" id="SSF57302">
    <property type="entry name" value="Snake toxin-like"/>
    <property type="match status" value="2"/>
</dbReference>
<dbReference type="SMART" id="SM00134">
    <property type="entry name" value="LU"/>
    <property type="match status" value="2"/>
</dbReference>
<organism evidence="8">
    <name type="scientific">Lamprotornis superbus</name>
    <dbReference type="NCBI Taxonomy" id="245042"/>
    <lineage>
        <taxon>Eukaryota</taxon>
        <taxon>Metazoa</taxon>
        <taxon>Chordata</taxon>
        <taxon>Craniata</taxon>
        <taxon>Vertebrata</taxon>
        <taxon>Euteleostomi</taxon>
        <taxon>Archelosauria</taxon>
        <taxon>Archosauria</taxon>
        <taxon>Dinosauria</taxon>
        <taxon>Saurischia</taxon>
        <taxon>Theropoda</taxon>
        <taxon>Coelurosauria</taxon>
        <taxon>Aves</taxon>
        <taxon>Neognathae</taxon>
        <taxon>Neoaves</taxon>
        <taxon>Telluraves</taxon>
        <taxon>Australaves</taxon>
        <taxon>Passeriformes</taxon>
        <taxon>Sturnidae</taxon>
        <taxon>Lamprotornis</taxon>
    </lineage>
</organism>
<evidence type="ECO:0000256" key="6">
    <source>
        <dbReference type="SAM" id="MobiDB-lite"/>
    </source>
</evidence>
<feature type="domain" description="UPAR/Ly6" evidence="7">
    <location>
        <begin position="221"/>
        <end position="310"/>
    </location>
</feature>
<protein>
    <recommendedName>
        <fullName evidence="7">UPAR/Ly6 domain-containing protein</fullName>
    </recommendedName>
</protein>
<feature type="domain" description="UPAR/Ly6" evidence="7">
    <location>
        <begin position="6"/>
        <end position="95"/>
    </location>
</feature>
<evidence type="ECO:0000256" key="4">
    <source>
        <dbReference type="ARBA" id="ARBA00023136"/>
    </source>
</evidence>
<sequence length="326" mass="34690">MEASSLFCYICDNEHSNWNCMKTYKCEDHEKFCTTTYSSVGIGKDMGYRITKKCSVDCPETNVNFGMAAYSTKCCKTSLCNFSGANSIRINYPVILLGILGSLLCVLRVKVPPQGAGDAQGVGKTDITLGTRRVFPVRGWLEVGQAGNSKYSMGDGNLSELEGRKKGDGADGEQQGAEELAEALGQLLQLQGSRSQTSSRMKLFLLVVLGIALCTESASSLSCFSCKDATSNIHCLGITKCSENEKYCLTTYSTSGTGSDRSQRISKKCSAFCPTIDLNIGIAGVATSCCETSLCNVSGASSVKTSSTILTLGVLASLACILRMGF</sequence>
<keyword evidence="2" id="KW-1003">Cell membrane</keyword>
<dbReference type="GO" id="GO:0030154">
    <property type="term" value="P:cell differentiation"/>
    <property type="evidence" value="ECO:0007669"/>
    <property type="project" value="UniProtKB-ARBA"/>
</dbReference>
<feature type="region of interest" description="Disordered" evidence="6">
    <location>
        <begin position="153"/>
        <end position="175"/>
    </location>
</feature>
<name>A0A835NPN2_9PASS</name>
<gene>
    <name evidence="9" type="ORF">IHE44_0001312</name>
    <name evidence="8" type="ORF">IHE44_000799</name>
</gene>
<dbReference type="CDD" id="cd23543">
    <property type="entry name" value="TFP_LU_ECD_Ly6E"/>
    <property type="match status" value="2"/>
</dbReference>
<dbReference type="InterPro" id="IPR051110">
    <property type="entry name" value="Ly-6/neurotoxin-like_GPI-ap"/>
</dbReference>
<accession>A0A835NPN2</accession>
<evidence type="ECO:0000313" key="8">
    <source>
        <dbReference type="EMBL" id="KAG0118604.1"/>
    </source>
</evidence>
<dbReference type="AlphaFoldDB" id="A0A835NPN2"/>
<dbReference type="InterPro" id="IPR035076">
    <property type="entry name" value="Toxin/TOLIP"/>
</dbReference>
<dbReference type="InterPro" id="IPR016054">
    <property type="entry name" value="LY6_UPA_recep-like"/>
</dbReference>
<dbReference type="EMBL" id="JADDUC020000001">
    <property type="protein sequence ID" value="KAI1243670.1"/>
    <property type="molecule type" value="Genomic_DNA"/>
</dbReference>
<evidence type="ECO:0000256" key="5">
    <source>
        <dbReference type="ARBA" id="ARBA00023180"/>
    </source>
</evidence>
<reference evidence="9" key="3">
    <citation type="submission" date="2022-01" db="EMBL/GenBank/DDBJ databases">
        <authorList>
            <person name="Rubenstein D.R."/>
        </authorList>
    </citation>
    <scope>NUCLEOTIDE SEQUENCE</scope>
    <source>
        <strain evidence="9">SS15</strain>
        <tissue evidence="9">Liver</tissue>
    </source>
</reference>
<keyword evidence="3" id="KW-0732">Signal</keyword>
<dbReference type="GO" id="GO:0005886">
    <property type="term" value="C:plasma membrane"/>
    <property type="evidence" value="ECO:0007669"/>
    <property type="project" value="UniProtKB-SubCell"/>
</dbReference>
<evidence type="ECO:0000256" key="2">
    <source>
        <dbReference type="ARBA" id="ARBA00022475"/>
    </source>
</evidence>
<comment type="caution">
    <text evidence="8">The sequence shown here is derived from an EMBL/GenBank/DDBJ whole genome shotgun (WGS) entry which is preliminary data.</text>
</comment>
<keyword evidence="4" id="KW-0472">Membrane</keyword>
<reference evidence="8" key="1">
    <citation type="submission" date="2020-10" db="EMBL/GenBank/DDBJ databases">
        <title>Feather gene expression reveals the developmental basis of iridescence in African starlings.</title>
        <authorList>
            <person name="Rubenstein D.R."/>
        </authorList>
    </citation>
    <scope>NUCLEOTIDE SEQUENCE</scope>
    <source>
        <strain evidence="8">SS15</strain>
        <tissue evidence="8">Liver</tissue>
    </source>
</reference>
<evidence type="ECO:0000256" key="1">
    <source>
        <dbReference type="ARBA" id="ARBA00004236"/>
    </source>
</evidence>
<dbReference type="InterPro" id="IPR045860">
    <property type="entry name" value="Snake_toxin-like_sf"/>
</dbReference>
<evidence type="ECO:0000256" key="3">
    <source>
        <dbReference type="ARBA" id="ARBA00022729"/>
    </source>
</evidence>
<dbReference type="Proteomes" id="UP000618051">
    <property type="component" value="Unassembled WGS sequence"/>
</dbReference>
<dbReference type="EMBL" id="JADDUC010000107">
    <property type="protein sequence ID" value="KAG0118604.1"/>
    <property type="molecule type" value="Genomic_DNA"/>
</dbReference>
<dbReference type="Gene3D" id="2.10.60.10">
    <property type="entry name" value="CD59"/>
    <property type="match status" value="2"/>
</dbReference>
<dbReference type="PANTHER" id="PTHR16983:SF13">
    <property type="entry name" value="LYMPHOCYTE ANTIGEN 6E"/>
    <property type="match status" value="1"/>
</dbReference>